<dbReference type="SMART" id="SM00086">
    <property type="entry name" value="PAC"/>
    <property type="match status" value="1"/>
</dbReference>
<organism evidence="4 5">
    <name type="scientific">Shinella zoogloeoides</name>
    <name type="common">Crabtreella saccharophila</name>
    <dbReference type="NCBI Taxonomy" id="352475"/>
    <lineage>
        <taxon>Bacteria</taxon>
        <taxon>Pseudomonadati</taxon>
        <taxon>Pseudomonadota</taxon>
        <taxon>Alphaproteobacteria</taxon>
        <taxon>Hyphomicrobiales</taxon>
        <taxon>Rhizobiaceae</taxon>
        <taxon>Shinella</taxon>
    </lineage>
</organism>
<reference evidence="4 5" key="1">
    <citation type="submission" date="2019-12" db="EMBL/GenBank/DDBJ databases">
        <title>Shinella granuli gen. nov., sp. nov., and proposal of the reclassification of Zoogloea ramigera ATCC 19623 as Shinella zoogloeoides sp. nov.</title>
        <authorList>
            <person name="Gao J."/>
        </authorList>
    </citation>
    <scope>NUCLEOTIDE SEQUENCE [LARGE SCALE GENOMIC DNA]</scope>
    <source>
        <strain evidence="4 5">DSM 287</strain>
    </source>
</reference>
<dbReference type="Gene3D" id="3.30.70.270">
    <property type="match status" value="1"/>
</dbReference>
<evidence type="ECO:0000256" key="1">
    <source>
        <dbReference type="SAM" id="Phobius"/>
    </source>
</evidence>
<dbReference type="InterPro" id="IPR013655">
    <property type="entry name" value="PAS_fold_3"/>
</dbReference>
<dbReference type="InterPro" id="IPR052155">
    <property type="entry name" value="Biofilm_reg_signaling"/>
</dbReference>
<dbReference type="GO" id="GO:0003824">
    <property type="term" value="F:catalytic activity"/>
    <property type="evidence" value="ECO:0007669"/>
    <property type="project" value="UniProtKB-ARBA"/>
</dbReference>
<dbReference type="PROSITE" id="PS51257">
    <property type="entry name" value="PROKAR_LIPOPROTEIN"/>
    <property type="match status" value="1"/>
</dbReference>
<gene>
    <name evidence="4" type="ORF">GR156_17645</name>
</gene>
<dbReference type="EMBL" id="WUML01000018">
    <property type="protein sequence ID" value="MXO02149.1"/>
    <property type="molecule type" value="Genomic_DNA"/>
</dbReference>
<keyword evidence="1" id="KW-0812">Transmembrane</keyword>
<dbReference type="FunFam" id="3.30.70.270:FF:000001">
    <property type="entry name" value="Diguanylate cyclase domain protein"/>
    <property type="match status" value="1"/>
</dbReference>
<dbReference type="CDD" id="cd01949">
    <property type="entry name" value="GGDEF"/>
    <property type="match status" value="1"/>
</dbReference>
<dbReference type="NCBIfam" id="TIGR00254">
    <property type="entry name" value="GGDEF"/>
    <property type="match status" value="1"/>
</dbReference>
<dbReference type="Pfam" id="PF00990">
    <property type="entry name" value="GGDEF"/>
    <property type="match status" value="1"/>
</dbReference>
<dbReference type="InterPro" id="IPR043128">
    <property type="entry name" value="Rev_trsase/Diguanyl_cyclase"/>
</dbReference>
<dbReference type="Pfam" id="PF08447">
    <property type="entry name" value="PAS_3"/>
    <property type="match status" value="1"/>
</dbReference>
<feature type="domain" description="PAC" evidence="2">
    <location>
        <begin position="421"/>
        <end position="473"/>
    </location>
</feature>
<accession>A0A6N8TGT7</accession>
<evidence type="ECO:0000313" key="4">
    <source>
        <dbReference type="EMBL" id="MXO02149.1"/>
    </source>
</evidence>
<dbReference type="Proteomes" id="UP000440304">
    <property type="component" value="Unassembled WGS sequence"/>
</dbReference>
<proteinExistence type="predicted"/>
<feature type="domain" description="GGDEF" evidence="3">
    <location>
        <begin position="504"/>
        <end position="637"/>
    </location>
</feature>
<comment type="caution">
    <text evidence="4">The sequence shown here is derived from an EMBL/GenBank/DDBJ whole genome shotgun (WGS) entry which is preliminary data.</text>
</comment>
<name>A0A6N8TGT7_SHIZO</name>
<keyword evidence="1" id="KW-1133">Transmembrane helix</keyword>
<dbReference type="RefSeq" id="WP_160787450.1">
    <property type="nucleotide sequence ID" value="NZ_CP086611.1"/>
</dbReference>
<keyword evidence="1" id="KW-0472">Membrane</keyword>
<dbReference type="InterPro" id="IPR001610">
    <property type="entry name" value="PAC"/>
</dbReference>
<feature type="transmembrane region" description="Helical" evidence="1">
    <location>
        <begin position="12"/>
        <end position="37"/>
    </location>
</feature>
<dbReference type="InterPro" id="IPR035965">
    <property type="entry name" value="PAS-like_dom_sf"/>
</dbReference>
<dbReference type="SMART" id="SM00267">
    <property type="entry name" value="GGDEF"/>
    <property type="match status" value="1"/>
</dbReference>
<dbReference type="NCBIfam" id="TIGR00229">
    <property type="entry name" value="sensory_box"/>
    <property type="match status" value="1"/>
</dbReference>
<dbReference type="PANTHER" id="PTHR44757:SF2">
    <property type="entry name" value="BIOFILM ARCHITECTURE MAINTENANCE PROTEIN MBAA"/>
    <property type="match status" value="1"/>
</dbReference>
<dbReference type="PANTHER" id="PTHR44757">
    <property type="entry name" value="DIGUANYLATE CYCLASE DGCP"/>
    <property type="match status" value="1"/>
</dbReference>
<feature type="transmembrane region" description="Helical" evidence="1">
    <location>
        <begin position="273"/>
        <end position="299"/>
    </location>
</feature>
<dbReference type="CDD" id="cd00130">
    <property type="entry name" value="PAS"/>
    <property type="match status" value="1"/>
</dbReference>
<dbReference type="CDD" id="cd18774">
    <property type="entry name" value="PDC2_HK_sensor"/>
    <property type="match status" value="1"/>
</dbReference>
<evidence type="ECO:0000259" key="2">
    <source>
        <dbReference type="PROSITE" id="PS50113"/>
    </source>
</evidence>
<dbReference type="InterPro" id="IPR029787">
    <property type="entry name" value="Nucleotide_cyclase"/>
</dbReference>
<dbReference type="PROSITE" id="PS50113">
    <property type="entry name" value="PAC"/>
    <property type="match status" value="1"/>
</dbReference>
<dbReference type="PROSITE" id="PS50887">
    <property type="entry name" value="GGDEF"/>
    <property type="match status" value="1"/>
</dbReference>
<evidence type="ECO:0000259" key="3">
    <source>
        <dbReference type="PROSITE" id="PS50887"/>
    </source>
</evidence>
<evidence type="ECO:0000313" key="5">
    <source>
        <dbReference type="Proteomes" id="UP000440304"/>
    </source>
</evidence>
<protein>
    <submittedName>
        <fullName evidence="4">Diguanylate cyclase</fullName>
    </submittedName>
</protein>
<dbReference type="InterPro" id="IPR000700">
    <property type="entry name" value="PAS-assoc_C"/>
</dbReference>
<sequence>MSSRIDAGRRVGLNIYLLALALACLVPVVAVSGFAAWRTGAAYKSTAATRLSDTALTLASAIEADIEGRYTALSTFAALWPLTTQTGEIVLQSSRFEGIGLDGEVEIVELDYGMPQGAHSAPVLDVAMQAIGRDRPAISNLVPGRTAAEHRIFLALPEGDGRQRAVVLAITPTQLIRTLQQRNEALGSILVAVTDGNGRIVARSHEPERVIGKRAPDWEKLEALGVNSGWFEAKTTEGQRIILAFEKLQSTPGWTLVVGEPLDVFNARWQDPLLGLTLGALFAVGLATVAAILIGRLILRPVRALAAHSMAIAEGQRPVGLSAIPSSSVREFETLRLSVEAAERTMREEDRLIRTVAQAGALMLWRWTEGDGLIWVEGWEKLTGMPDGEALRGGWLDRVHADDRRRVRDVAGGQVQKRALIDVEFRVFVDGGRWLWVRGRGGPVCDDSGKVLQWAGVLEDIDARKQGEAQIAHMAHHDALTGLGNRILLRARLEQAIEEAASGQVSAILSMDLDRFKQVNDTLGHPVGDALLCAVAERLRATIREGDLVARIGGDEFAIIQTGAAQPEAAATLAHRLVEVIGAPYEIDGHAIDIGTSIGITFIATADIDADEYLSRADKALYYAKQDGRGRATLYEEGYMMDEINRLLAKFDKLRLRHRDAA</sequence>
<dbReference type="InterPro" id="IPR000160">
    <property type="entry name" value="GGDEF_dom"/>
</dbReference>
<dbReference type="SUPFAM" id="SSF55785">
    <property type="entry name" value="PYP-like sensor domain (PAS domain)"/>
    <property type="match status" value="1"/>
</dbReference>
<dbReference type="OrthoDB" id="315417at2"/>
<dbReference type="AlphaFoldDB" id="A0A6N8TGT7"/>
<dbReference type="SUPFAM" id="SSF55073">
    <property type="entry name" value="Nucleotide cyclase"/>
    <property type="match status" value="1"/>
</dbReference>
<dbReference type="Gene3D" id="3.30.450.20">
    <property type="entry name" value="PAS domain"/>
    <property type="match status" value="1"/>
</dbReference>
<dbReference type="InterPro" id="IPR000014">
    <property type="entry name" value="PAS"/>
</dbReference>